<dbReference type="Gene3D" id="1.10.10.10">
    <property type="entry name" value="Winged helix-like DNA-binding domain superfamily/Winged helix DNA-binding domain"/>
    <property type="match status" value="1"/>
</dbReference>
<keyword evidence="1 2" id="KW-0227">DNA damage</keyword>
<protein>
    <recommendedName>
        <fullName evidence="2">Methylated-DNA--protein-cysteine methyltransferase</fullName>
        <ecNumber evidence="2">2.1.1.63</ecNumber>
    </recommendedName>
    <alternativeName>
        <fullName evidence="2">6-O-methylguanine-DNA methyltransferase</fullName>
        <shortName evidence="2">MGMT</shortName>
    </alternativeName>
    <alternativeName>
        <fullName evidence="2">O-6-methylguanine-DNA-alkyltransferase</fullName>
    </alternativeName>
</protein>
<dbReference type="InterPro" id="IPR023546">
    <property type="entry name" value="MGMT"/>
</dbReference>
<evidence type="ECO:0000313" key="6">
    <source>
        <dbReference type="EMBL" id="CAE6808484.1"/>
    </source>
</evidence>
<dbReference type="PANTHER" id="PTHR10815">
    <property type="entry name" value="METHYLATED-DNA--PROTEIN-CYSTEINE METHYLTRANSFERASE"/>
    <property type="match status" value="1"/>
</dbReference>
<name>A0ABN7MRQ7_9BURK</name>
<dbReference type="SUPFAM" id="SSF46767">
    <property type="entry name" value="Methylated DNA-protein cysteine methyltransferase, C-terminal domain"/>
    <property type="match status" value="1"/>
</dbReference>
<dbReference type="Gene3D" id="3.30.160.70">
    <property type="entry name" value="Methylated DNA-protein cysteine methyltransferase domain"/>
    <property type="match status" value="1"/>
</dbReference>
<dbReference type="Pfam" id="PF01035">
    <property type="entry name" value="DNA_binding_1"/>
    <property type="match status" value="1"/>
</dbReference>
<dbReference type="GO" id="GO:0003908">
    <property type="term" value="F:methylated-DNA-[protein]-cysteine S-methyltransferase activity"/>
    <property type="evidence" value="ECO:0007669"/>
    <property type="project" value="UniProtKB-EC"/>
</dbReference>
<dbReference type="InterPro" id="IPR008332">
    <property type="entry name" value="MethylG_MeTrfase_N"/>
</dbReference>
<dbReference type="EC" id="2.1.1.63" evidence="2"/>
<feature type="region of interest" description="Disordered" evidence="3">
    <location>
        <begin position="185"/>
        <end position="216"/>
    </location>
</feature>
<evidence type="ECO:0000256" key="2">
    <source>
        <dbReference type="HAMAP-Rule" id="MF_00772"/>
    </source>
</evidence>
<organism evidence="6 7">
    <name type="scientific">Paraburkholderia nemoris</name>
    <dbReference type="NCBI Taxonomy" id="2793076"/>
    <lineage>
        <taxon>Bacteria</taxon>
        <taxon>Pseudomonadati</taxon>
        <taxon>Pseudomonadota</taxon>
        <taxon>Betaproteobacteria</taxon>
        <taxon>Burkholderiales</taxon>
        <taxon>Burkholderiaceae</taxon>
        <taxon>Paraburkholderia</taxon>
    </lineage>
</organism>
<comment type="catalytic activity">
    <reaction evidence="2">
        <text>a 6-O-methyl-2'-deoxyguanosine in DNA + L-cysteinyl-[protein] = S-methyl-L-cysteinyl-[protein] + a 2'-deoxyguanosine in DNA</text>
        <dbReference type="Rhea" id="RHEA:24000"/>
        <dbReference type="Rhea" id="RHEA-COMP:10131"/>
        <dbReference type="Rhea" id="RHEA-COMP:10132"/>
        <dbReference type="Rhea" id="RHEA-COMP:11367"/>
        <dbReference type="Rhea" id="RHEA-COMP:11368"/>
        <dbReference type="ChEBI" id="CHEBI:29950"/>
        <dbReference type="ChEBI" id="CHEBI:82612"/>
        <dbReference type="ChEBI" id="CHEBI:85445"/>
        <dbReference type="ChEBI" id="CHEBI:85448"/>
        <dbReference type="EC" id="2.1.1.63"/>
    </reaction>
</comment>
<comment type="caution">
    <text evidence="6">The sequence shown here is derived from an EMBL/GenBank/DDBJ whole genome shotgun (WGS) entry which is preliminary data.</text>
</comment>
<comment type="function">
    <text evidence="2">Involved in the cellular defense against the biological effects of O6-methylguanine (O6-MeG) and O4-methylthymine (O4-MeT) in DNA. Repairs the methylated nucleobase in DNA by stoichiometrically transferring the methyl group to a cysteine residue in the enzyme. This is a suicide reaction: the enzyme is irreversibly inactivated.</text>
</comment>
<dbReference type="SUPFAM" id="SSF53155">
    <property type="entry name" value="Methylated DNA-protein cysteine methyltransferase domain"/>
    <property type="match status" value="1"/>
</dbReference>
<comment type="subcellular location">
    <subcellularLocation>
        <location evidence="2">Cytoplasm</location>
    </subcellularLocation>
</comment>
<keyword evidence="2 6" id="KW-0489">Methyltransferase</keyword>
<comment type="catalytic activity">
    <reaction evidence="2">
        <text>a 4-O-methyl-thymidine in DNA + L-cysteinyl-[protein] = a thymidine in DNA + S-methyl-L-cysteinyl-[protein]</text>
        <dbReference type="Rhea" id="RHEA:53428"/>
        <dbReference type="Rhea" id="RHEA-COMP:10131"/>
        <dbReference type="Rhea" id="RHEA-COMP:10132"/>
        <dbReference type="Rhea" id="RHEA-COMP:13555"/>
        <dbReference type="Rhea" id="RHEA-COMP:13556"/>
        <dbReference type="ChEBI" id="CHEBI:29950"/>
        <dbReference type="ChEBI" id="CHEBI:82612"/>
        <dbReference type="ChEBI" id="CHEBI:137386"/>
        <dbReference type="ChEBI" id="CHEBI:137387"/>
        <dbReference type="EC" id="2.1.1.63"/>
    </reaction>
</comment>
<keyword evidence="2 6" id="KW-0808">Transferase</keyword>
<proteinExistence type="inferred from homology"/>
<comment type="similarity">
    <text evidence="2">Belongs to the MGMT family.</text>
</comment>
<dbReference type="GO" id="GO:0032259">
    <property type="term" value="P:methylation"/>
    <property type="evidence" value="ECO:0007669"/>
    <property type="project" value="UniProtKB-KW"/>
</dbReference>
<keyword evidence="7" id="KW-1185">Reference proteome</keyword>
<dbReference type="Proteomes" id="UP000673821">
    <property type="component" value="Unassembled WGS sequence"/>
</dbReference>
<dbReference type="InterPro" id="IPR036388">
    <property type="entry name" value="WH-like_DNA-bd_sf"/>
</dbReference>
<evidence type="ECO:0000256" key="3">
    <source>
        <dbReference type="SAM" id="MobiDB-lite"/>
    </source>
</evidence>
<evidence type="ECO:0000256" key="1">
    <source>
        <dbReference type="ARBA" id="ARBA00022763"/>
    </source>
</evidence>
<comment type="miscellaneous">
    <text evidence="2">This enzyme catalyzes only one turnover and therefore is not strictly catalytic. According to one definition, an enzyme is a biocatalyst that acts repeatedly and over many reaction cycles.</text>
</comment>
<dbReference type="HAMAP" id="MF_00772">
    <property type="entry name" value="OGT"/>
    <property type="match status" value="1"/>
</dbReference>
<sequence length="216" mass="23046">MTYAYKLMNSPVGELKLVANGNRLAAILWENDKPNRVRLPEMVEADERPILIETERQLNEYFAGARDRFDLELDFQGTDFQKKVWAALLTIPFGETRSYSDIATQIGNINAVRAVGAANGRNPISIVAPCHRVIGASGDLTGFAGGLANKMFLLSLEAGQTSLEAAADSDDAEAVRAAAATATASGATPGTVVRETSVKPARPAPSRGTQHSLFGN</sequence>
<dbReference type="InterPro" id="IPR014048">
    <property type="entry name" value="MethylDNA_cys_MeTrfase_DNA-bd"/>
</dbReference>
<gene>
    <name evidence="6" type="primary">ogt_2</name>
    <name evidence="6" type="ORF">R69776_05560</name>
</gene>
<dbReference type="CDD" id="cd06445">
    <property type="entry name" value="ATase"/>
    <property type="match status" value="1"/>
</dbReference>
<feature type="compositionally biased region" description="Polar residues" evidence="3">
    <location>
        <begin position="207"/>
        <end position="216"/>
    </location>
</feature>
<accession>A0ABN7MRQ7</accession>
<dbReference type="RefSeq" id="WP_236062689.1">
    <property type="nucleotide sequence ID" value="NZ_CAJNAW010000009.1"/>
</dbReference>
<dbReference type="InterPro" id="IPR036631">
    <property type="entry name" value="MGMT_N_sf"/>
</dbReference>
<dbReference type="NCBIfam" id="TIGR00589">
    <property type="entry name" value="ogt"/>
    <property type="match status" value="1"/>
</dbReference>
<dbReference type="InterPro" id="IPR036217">
    <property type="entry name" value="MethylDNA_cys_MeTrfase_DNAb"/>
</dbReference>
<reference evidence="6 7" key="1">
    <citation type="submission" date="2021-02" db="EMBL/GenBank/DDBJ databases">
        <authorList>
            <person name="Vanwijnsberghe S."/>
        </authorList>
    </citation>
    <scope>NUCLEOTIDE SEQUENCE [LARGE SCALE GENOMIC DNA]</scope>
    <source>
        <strain evidence="6 7">R-69776</strain>
    </source>
</reference>
<dbReference type="EMBL" id="CAJNBH010000019">
    <property type="protein sequence ID" value="CAE6808484.1"/>
    <property type="molecule type" value="Genomic_DNA"/>
</dbReference>
<evidence type="ECO:0000259" key="5">
    <source>
        <dbReference type="Pfam" id="PF02870"/>
    </source>
</evidence>
<keyword evidence="2" id="KW-0963">Cytoplasm</keyword>
<feature type="domain" description="Methylguanine DNA methyltransferase ribonuclease-like" evidence="5">
    <location>
        <begin position="5"/>
        <end position="75"/>
    </location>
</feature>
<keyword evidence="2" id="KW-0234">DNA repair</keyword>
<evidence type="ECO:0000259" key="4">
    <source>
        <dbReference type="Pfam" id="PF01035"/>
    </source>
</evidence>
<feature type="active site" description="Nucleophile; methyl group acceptor" evidence="2">
    <location>
        <position position="130"/>
    </location>
</feature>
<dbReference type="PANTHER" id="PTHR10815:SF5">
    <property type="entry name" value="METHYLATED-DNA--PROTEIN-CYSTEINE METHYLTRANSFERASE"/>
    <property type="match status" value="1"/>
</dbReference>
<dbReference type="Pfam" id="PF02870">
    <property type="entry name" value="Methyltransf_1N"/>
    <property type="match status" value="1"/>
</dbReference>
<evidence type="ECO:0000313" key="7">
    <source>
        <dbReference type="Proteomes" id="UP000673821"/>
    </source>
</evidence>
<feature type="domain" description="Methylated-DNA-[protein]-cysteine S-methyltransferase DNA binding" evidence="4">
    <location>
        <begin position="79"/>
        <end position="158"/>
    </location>
</feature>